<protein>
    <submittedName>
        <fullName evidence="1">Uncharacterized protein</fullName>
    </submittedName>
</protein>
<dbReference type="EMBL" id="LR134533">
    <property type="protein sequence ID" value="VEJ51281.1"/>
    <property type="molecule type" value="Genomic_DNA"/>
</dbReference>
<reference evidence="1 2" key="1">
    <citation type="submission" date="2018-12" db="EMBL/GenBank/DDBJ databases">
        <authorList>
            <consortium name="Pathogen Informatics"/>
        </authorList>
    </citation>
    <scope>NUCLEOTIDE SEQUENCE [LARGE SCALE GENOMIC DNA]</scope>
    <source>
        <strain evidence="1 2">NCTC12742</strain>
    </source>
</reference>
<proteinExistence type="predicted"/>
<sequence>MNILQTLPYTVMPIERTQEQRDKTRQKLSDYLQRNPLLARNIRQRKRAEHSLRMAAHASGLYFSRWENPNTGKWVYVVTDKQSVDSRAYFEYILRTESVHQSLNYWTK</sequence>
<name>A0A448VNG6_9NEIS</name>
<evidence type="ECO:0000313" key="1">
    <source>
        <dbReference type="EMBL" id="VEJ51281.1"/>
    </source>
</evidence>
<accession>A0A448VNG6</accession>
<dbReference type="AlphaFoldDB" id="A0A448VNG6"/>
<dbReference type="Proteomes" id="UP000272771">
    <property type="component" value="Chromosome"/>
</dbReference>
<evidence type="ECO:0000313" key="2">
    <source>
        <dbReference type="Proteomes" id="UP000272771"/>
    </source>
</evidence>
<keyword evidence="2" id="KW-1185">Reference proteome</keyword>
<gene>
    <name evidence="1" type="ORF">NCTC12742_01159</name>
</gene>
<dbReference type="RefSeq" id="WP_004284517.1">
    <property type="nucleotide sequence ID" value="NZ_CAUJRG010000010.1"/>
</dbReference>
<dbReference type="OrthoDB" id="8602405at2"/>
<dbReference type="KEGG" id="nwe:SAMEA3174300_1782"/>
<organism evidence="1 2">
    <name type="scientific">Neisseria weaveri</name>
    <dbReference type="NCBI Taxonomy" id="28091"/>
    <lineage>
        <taxon>Bacteria</taxon>
        <taxon>Pseudomonadati</taxon>
        <taxon>Pseudomonadota</taxon>
        <taxon>Betaproteobacteria</taxon>
        <taxon>Neisseriales</taxon>
        <taxon>Neisseriaceae</taxon>
        <taxon>Neisseria</taxon>
    </lineage>
</organism>
<dbReference type="STRING" id="28091.SAMEA3174300_01782"/>